<organism evidence="2 3">
    <name type="scientific">Actinomadura rugatobispora</name>
    <dbReference type="NCBI Taxonomy" id="1994"/>
    <lineage>
        <taxon>Bacteria</taxon>
        <taxon>Bacillati</taxon>
        <taxon>Actinomycetota</taxon>
        <taxon>Actinomycetes</taxon>
        <taxon>Streptosporangiales</taxon>
        <taxon>Thermomonosporaceae</taxon>
        <taxon>Actinomadura</taxon>
    </lineage>
</organism>
<evidence type="ECO:0000313" key="2">
    <source>
        <dbReference type="EMBL" id="MFC5747796.1"/>
    </source>
</evidence>
<comment type="caution">
    <text evidence="2">The sequence shown here is derived from an EMBL/GenBank/DDBJ whole genome shotgun (WGS) entry which is preliminary data.</text>
</comment>
<evidence type="ECO:0000313" key="3">
    <source>
        <dbReference type="Proteomes" id="UP001596074"/>
    </source>
</evidence>
<sequence length="59" mass="6416">MTAASGRGLHLNAFIQGVGHHEAAWRHPETDPARLTDVRSGADRARARCCGPWHGSIRT</sequence>
<gene>
    <name evidence="2" type="ORF">ACFPZN_19390</name>
</gene>
<proteinExistence type="predicted"/>
<reference evidence="3" key="1">
    <citation type="journal article" date="2019" name="Int. J. Syst. Evol. Microbiol.">
        <title>The Global Catalogue of Microorganisms (GCM) 10K type strain sequencing project: providing services to taxonomists for standard genome sequencing and annotation.</title>
        <authorList>
            <consortium name="The Broad Institute Genomics Platform"/>
            <consortium name="The Broad Institute Genome Sequencing Center for Infectious Disease"/>
            <person name="Wu L."/>
            <person name="Ma J."/>
        </authorList>
    </citation>
    <scope>NUCLEOTIDE SEQUENCE [LARGE SCALE GENOMIC DNA]</scope>
    <source>
        <strain evidence="3">KCTC 42087</strain>
    </source>
</reference>
<dbReference type="EMBL" id="JBHSON010000025">
    <property type="protein sequence ID" value="MFC5747796.1"/>
    <property type="molecule type" value="Genomic_DNA"/>
</dbReference>
<dbReference type="Gene3D" id="3.20.20.30">
    <property type="entry name" value="Luciferase-like domain"/>
    <property type="match status" value="1"/>
</dbReference>
<dbReference type="Proteomes" id="UP001596074">
    <property type="component" value="Unassembled WGS sequence"/>
</dbReference>
<keyword evidence="3" id="KW-1185">Reference proteome</keyword>
<protein>
    <submittedName>
        <fullName evidence="2">Uncharacterized protein</fullName>
    </submittedName>
</protein>
<evidence type="ECO:0000256" key="1">
    <source>
        <dbReference type="SAM" id="MobiDB-lite"/>
    </source>
</evidence>
<dbReference type="RefSeq" id="WP_378283416.1">
    <property type="nucleotide sequence ID" value="NZ_JBHSON010000025.1"/>
</dbReference>
<dbReference type="InterPro" id="IPR036661">
    <property type="entry name" value="Luciferase-like_sf"/>
</dbReference>
<accession>A0ABW0ZX39</accession>
<feature type="region of interest" description="Disordered" evidence="1">
    <location>
        <begin position="21"/>
        <end position="41"/>
    </location>
</feature>
<name>A0ABW0ZX39_9ACTN</name>